<feature type="domain" description="SAC3/GANP/THP3 conserved" evidence="2">
    <location>
        <begin position="141"/>
        <end position="450"/>
    </location>
</feature>
<accession>B6K7E7</accession>
<dbReference type="GO" id="GO:0070390">
    <property type="term" value="C:transcription export complex 2"/>
    <property type="evidence" value="ECO:0000318"/>
    <property type="project" value="GO_Central"/>
</dbReference>
<dbReference type="STRING" id="402676.B6K7E7"/>
<dbReference type="Pfam" id="PF03399">
    <property type="entry name" value="SAC3_GANP"/>
    <property type="match status" value="1"/>
</dbReference>
<dbReference type="JaponicusDB" id="SJAG_04656">
    <property type="gene designation" value="sac32"/>
</dbReference>
<dbReference type="GO" id="GO:0006406">
    <property type="term" value="P:mRNA export from nucleus"/>
    <property type="evidence" value="ECO:0000318"/>
    <property type="project" value="GO_Central"/>
</dbReference>
<reference evidence="3 5" key="1">
    <citation type="journal article" date="2011" name="Science">
        <title>Comparative functional genomics of the fission yeasts.</title>
        <authorList>
            <person name="Rhind N."/>
            <person name="Chen Z."/>
            <person name="Yassour M."/>
            <person name="Thompson D.A."/>
            <person name="Haas B.J."/>
            <person name="Habib N."/>
            <person name="Wapinski I."/>
            <person name="Roy S."/>
            <person name="Lin M.F."/>
            <person name="Heiman D.I."/>
            <person name="Young S.K."/>
            <person name="Furuya K."/>
            <person name="Guo Y."/>
            <person name="Pidoux A."/>
            <person name="Chen H.M."/>
            <person name="Robbertse B."/>
            <person name="Goldberg J.M."/>
            <person name="Aoki K."/>
            <person name="Bayne E.H."/>
            <person name="Berlin A.M."/>
            <person name="Desjardins C.A."/>
            <person name="Dobbs E."/>
            <person name="Dukaj L."/>
            <person name="Fan L."/>
            <person name="FitzGerald M.G."/>
            <person name="French C."/>
            <person name="Gujja S."/>
            <person name="Hansen K."/>
            <person name="Keifenheim D."/>
            <person name="Levin J.Z."/>
            <person name="Mosher R.A."/>
            <person name="Mueller C.A."/>
            <person name="Pfiffner J."/>
            <person name="Priest M."/>
            <person name="Russ C."/>
            <person name="Smialowska A."/>
            <person name="Swoboda P."/>
            <person name="Sykes S.M."/>
            <person name="Vaughn M."/>
            <person name="Vengrova S."/>
            <person name="Yoder R."/>
            <person name="Zeng Q."/>
            <person name="Allshire R."/>
            <person name="Baulcombe D."/>
            <person name="Birren B.W."/>
            <person name="Brown W."/>
            <person name="Ekwall K."/>
            <person name="Kellis M."/>
            <person name="Leatherwood J."/>
            <person name="Levin H."/>
            <person name="Margalit H."/>
            <person name="Martienssen R."/>
            <person name="Nieduszynski C.A."/>
            <person name="Spatafora J.W."/>
            <person name="Friedman N."/>
            <person name="Dalgaard J.Z."/>
            <person name="Baumann P."/>
            <person name="Niki H."/>
            <person name="Regev A."/>
            <person name="Nusbaum C."/>
        </authorList>
    </citation>
    <scope>NUCLEOTIDE SEQUENCE [LARGE SCALE GENOMIC DNA]</scope>
    <source>
        <strain evidence="5">yFS275 / FY16936</strain>
    </source>
</reference>
<dbReference type="eggNOG" id="KOG1860">
    <property type="taxonomic scope" value="Eukaryota"/>
</dbReference>
<name>B6K7E7_SCHJY</name>
<dbReference type="GeneID" id="7049819"/>
<dbReference type="VEuPathDB" id="FungiDB:SJAG_04656"/>
<feature type="compositionally biased region" description="Basic and acidic residues" evidence="1">
    <location>
        <begin position="21"/>
        <end position="34"/>
    </location>
</feature>
<dbReference type="GO" id="GO:0005634">
    <property type="term" value="C:nucleus"/>
    <property type="evidence" value="ECO:0000318"/>
    <property type="project" value="GO_Central"/>
</dbReference>
<dbReference type="PANTHER" id="PTHR12436:SF3">
    <property type="entry name" value="GERMINAL-CENTER ASSOCIATED NUCLEAR PROTEIN"/>
    <property type="match status" value="1"/>
</dbReference>
<dbReference type="Proteomes" id="UP000001744">
    <property type="component" value="Unassembled WGS sequence"/>
</dbReference>
<keyword evidence="5" id="KW-1185">Reference proteome</keyword>
<dbReference type="OrthoDB" id="264795at2759"/>
<dbReference type="HOGENOM" id="CLU_047746_2_1_1"/>
<dbReference type="RefSeq" id="XP_002175744.1">
    <property type="nucleotide sequence ID" value="XM_002175708.2"/>
</dbReference>
<dbReference type="InterPro" id="IPR045107">
    <property type="entry name" value="SAC3/GANP/THP3"/>
</dbReference>
<protein>
    <submittedName>
        <fullName evidence="3">Nuclear export factor</fullName>
    </submittedName>
</protein>
<feature type="compositionally biased region" description="Low complexity" evidence="1">
    <location>
        <begin position="55"/>
        <end position="67"/>
    </location>
</feature>
<evidence type="ECO:0000313" key="3">
    <source>
        <dbReference type="EMBL" id="EEB09451.1"/>
    </source>
</evidence>
<gene>
    <name evidence="4" type="primary">sac32</name>
    <name evidence="3" type="ORF">SJAG_04656</name>
</gene>
<dbReference type="PANTHER" id="PTHR12436">
    <property type="entry name" value="80 KDA MCM3-ASSOCIATED PROTEIN"/>
    <property type="match status" value="1"/>
</dbReference>
<organism evidence="3 5">
    <name type="scientific">Schizosaccharomyces japonicus (strain yFS275 / FY16936)</name>
    <name type="common">Fission yeast</name>
    <dbReference type="NCBI Taxonomy" id="402676"/>
    <lineage>
        <taxon>Eukaryota</taxon>
        <taxon>Fungi</taxon>
        <taxon>Dikarya</taxon>
        <taxon>Ascomycota</taxon>
        <taxon>Taphrinomycotina</taxon>
        <taxon>Schizosaccharomycetes</taxon>
        <taxon>Schizosaccharomycetales</taxon>
        <taxon>Schizosaccharomycetaceae</taxon>
        <taxon>Schizosaccharomyces</taxon>
    </lineage>
</organism>
<feature type="compositionally biased region" description="Low complexity" evidence="1">
    <location>
        <begin position="38"/>
        <end position="47"/>
    </location>
</feature>
<dbReference type="InterPro" id="IPR005062">
    <property type="entry name" value="SAC3/GANP/THP3_conserved"/>
</dbReference>
<evidence type="ECO:0000313" key="4">
    <source>
        <dbReference type="JaponicusDB" id="SJAG_04656"/>
    </source>
</evidence>
<dbReference type="OMA" id="NWRENET"/>
<evidence type="ECO:0000313" key="5">
    <source>
        <dbReference type="Proteomes" id="UP000001744"/>
    </source>
</evidence>
<sequence length="517" mass="59310">MKRSLHSGRGGQRLSSGGRGRGRDVAPGKNRIEQKTSAAAAGTGTEAKNSRKWMAARTQSARQQQQQQREKLLSFPVEAMESDEREHSRTAARAKRFAAFESGNRYKELRLRREKEQAEWIARQSSNWRENETLVGTCMDMCPEFEREEREFHKSVHPFELDPVSKRIARDKAVKAYHRPAAGNGPILPSDVRPPRVLKKTVDYLLRDLLQRHQFQEVHSFLRDRLRAVCQDFSVQATISKEAVYVHEQIARFHVVAINELSQDPLFSMQQELEQLNKVLYVLDQLYNERRCRQKINKNEAEFRTYMILLDLPNPSIVVECQKWPISVLQESRVQAALRLHALAQKSTHAQTSYSFLGKTWSANAIPTDAAVNLYTRFFKILRRDQNVTFLMACLLQLYIPIVRQGALMGMRRSFLSAHAPYPAQDLKTALAFSTDEQLLQFCKLHNLSMNFDQDNGELVQIELSKRAKFSEPSAVTKDIYDASFAQIKRPNASLSEIICFAGRNDRQRLQGVNSTA</sequence>
<feature type="region of interest" description="Disordered" evidence="1">
    <location>
        <begin position="1"/>
        <end position="71"/>
    </location>
</feature>
<dbReference type="GO" id="GO:0005737">
    <property type="term" value="C:cytoplasm"/>
    <property type="evidence" value="ECO:0000318"/>
    <property type="project" value="GO_Central"/>
</dbReference>
<dbReference type="EMBL" id="KE651168">
    <property type="protein sequence ID" value="EEB09451.1"/>
    <property type="molecule type" value="Genomic_DNA"/>
</dbReference>
<evidence type="ECO:0000259" key="2">
    <source>
        <dbReference type="Pfam" id="PF03399"/>
    </source>
</evidence>
<dbReference type="Gene3D" id="1.25.40.990">
    <property type="match status" value="1"/>
</dbReference>
<proteinExistence type="predicted"/>
<dbReference type="AlphaFoldDB" id="B6K7E7"/>
<evidence type="ECO:0000256" key="1">
    <source>
        <dbReference type="SAM" id="MobiDB-lite"/>
    </source>
</evidence>